<feature type="compositionally biased region" description="Low complexity" evidence="8">
    <location>
        <begin position="56"/>
        <end position="68"/>
    </location>
</feature>
<evidence type="ECO:0000256" key="8">
    <source>
        <dbReference type="SAM" id="MobiDB-lite"/>
    </source>
</evidence>
<accession>A0A9P6N569</accession>
<comment type="subcellular location">
    <subcellularLocation>
        <location evidence="1">Mitochondrion</location>
    </subcellularLocation>
</comment>
<dbReference type="GO" id="GO:0003735">
    <property type="term" value="F:structural constituent of ribosome"/>
    <property type="evidence" value="ECO:0007669"/>
    <property type="project" value="InterPro"/>
</dbReference>
<sequence length="300" mass="34068">MPRHHAVLVHNQLSSILKSGLLKAPPPAYSALLNYPPAPTPLRQRTQRPKFDLPVSLRSGSTPDSSSSRYRKVVRTCKPLPIVYAEHDRLRKAFYRDHPFEAYRPVSLVEVADDLSARTLAEPVRRIQADGTLAGPSDLVGPEHWTELRQRTLVPSAEDCVNFAYALYQHHPAGYSLNGAYQVAVSQFRTLRFEHHISTSFARQEAEFFGAQWSQDLLTQQLKNQDRWIKDRDGMDNLKSIQDPLGARATPVLPRTSTGSMLEGNYMVRPPVRKEETFQDGKSYLKEVLRKSKRLEAIQV</sequence>
<protein>
    <recommendedName>
        <fullName evidence="6">Small ribosomal subunit protein mS23</fullName>
    </recommendedName>
    <alternativeName>
        <fullName evidence="7">37S ribosomal protein S25, mitochondrial</fullName>
    </alternativeName>
</protein>
<dbReference type="PANTHER" id="PTHR37799">
    <property type="entry name" value="37S RIBOSOMAL PROTEIN S25, MITOCHONDRIAL"/>
    <property type="match status" value="1"/>
</dbReference>
<proteinExistence type="inferred from homology"/>
<dbReference type="AlphaFoldDB" id="A0A9P6N569"/>
<evidence type="ECO:0000256" key="5">
    <source>
        <dbReference type="ARBA" id="ARBA00023274"/>
    </source>
</evidence>
<dbReference type="PANTHER" id="PTHR37799:SF1">
    <property type="entry name" value="SMALL RIBOSOMAL SUBUNIT PROTEIN MS23"/>
    <property type="match status" value="1"/>
</dbReference>
<dbReference type="OrthoDB" id="5542239at2759"/>
<dbReference type="InterPro" id="IPR016939">
    <property type="entry name" value="Ribosomal_mS23_fun"/>
</dbReference>
<keyword evidence="10" id="KW-1185">Reference proteome</keyword>
<dbReference type="Proteomes" id="UP000886653">
    <property type="component" value="Unassembled WGS sequence"/>
</dbReference>
<name>A0A9P6N569_9BASI</name>
<comment type="similarity">
    <text evidence="2">Belongs to the mitochondrion-specific ribosomal protein mS23 family.</text>
</comment>
<dbReference type="GO" id="GO:0005763">
    <property type="term" value="C:mitochondrial small ribosomal subunit"/>
    <property type="evidence" value="ECO:0007669"/>
    <property type="project" value="InterPro"/>
</dbReference>
<evidence type="ECO:0000256" key="2">
    <source>
        <dbReference type="ARBA" id="ARBA00009864"/>
    </source>
</evidence>
<evidence type="ECO:0000313" key="10">
    <source>
        <dbReference type="Proteomes" id="UP000886653"/>
    </source>
</evidence>
<comment type="caution">
    <text evidence="9">The sequence shown here is derived from an EMBL/GenBank/DDBJ whole genome shotgun (WGS) entry which is preliminary data.</text>
</comment>
<dbReference type="EMBL" id="MU167625">
    <property type="protein sequence ID" value="KAG0139334.1"/>
    <property type="molecule type" value="Genomic_DNA"/>
</dbReference>
<evidence type="ECO:0000313" key="9">
    <source>
        <dbReference type="EMBL" id="KAG0139334.1"/>
    </source>
</evidence>
<gene>
    <name evidence="9" type="ORF">CROQUDRAFT_54857</name>
</gene>
<evidence type="ECO:0000256" key="3">
    <source>
        <dbReference type="ARBA" id="ARBA00022980"/>
    </source>
</evidence>
<dbReference type="Pfam" id="PF13741">
    <property type="entry name" value="MRP-S25"/>
    <property type="match status" value="1"/>
</dbReference>
<organism evidence="9 10">
    <name type="scientific">Cronartium quercuum f. sp. fusiforme G11</name>
    <dbReference type="NCBI Taxonomy" id="708437"/>
    <lineage>
        <taxon>Eukaryota</taxon>
        <taxon>Fungi</taxon>
        <taxon>Dikarya</taxon>
        <taxon>Basidiomycota</taxon>
        <taxon>Pucciniomycotina</taxon>
        <taxon>Pucciniomycetes</taxon>
        <taxon>Pucciniales</taxon>
        <taxon>Coleosporiaceae</taxon>
        <taxon>Cronartium</taxon>
    </lineage>
</organism>
<reference evidence="9" key="1">
    <citation type="submission" date="2013-11" db="EMBL/GenBank/DDBJ databases">
        <title>Genome sequence of the fusiform rust pathogen reveals effectors for host alternation and coevolution with pine.</title>
        <authorList>
            <consortium name="DOE Joint Genome Institute"/>
            <person name="Smith K."/>
            <person name="Pendleton A."/>
            <person name="Kubisiak T."/>
            <person name="Anderson C."/>
            <person name="Salamov A."/>
            <person name="Aerts A."/>
            <person name="Riley R."/>
            <person name="Clum A."/>
            <person name="Lindquist E."/>
            <person name="Ence D."/>
            <person name="Campbell M."/>
            <person name="Kronenberg Z."/>
            <person name="Feau N."/>
            <person name="Dhillon B."/>
            <person name="Hamelin R."/>
            <person name="Burleigh J."/>
            <person name="Smith J."/>
            <person name="Yandell M."/>
            <person name="Nelson C."/>
            <person name="Grigoriev I."/>
            <person name="Davis J."/>
        </authorList>
    </citation>
    <scope>NUCLEOTIDE SEQUENCE</scope>
    <source>
        <strain evidence="9">G11</strain>
    </source>
</reference>
<keyword evidence="5" id="KW-0687">Ribonucleoprotein</keyword>
<evidence type="ECO:0000256" key="7">
    <source>
        <dbReference type="ARBA" id="ARBA00035421"/>
    </source>
</evidence>
<evidence type="ECO:0000256" key="4">
    <source>
        <dbReference type="ARBA" id="ARBA00023128"/>
    </source>
</evidence>
<feature type="region of interest" description="Disordered" evidence="8">
    <location>
        <begin position="37"/>
        <end position="69"/>
    </location>
</feature>
<evidence type="ECO:0000256" key="1">
    <source>
        <dbReference type="ARBA" id="ARBA00004173"/>
    </source>
</evidence>
<evidence type="ECO:0000256" key="6">
    <source>
        <dbReference type="ARBA" id="ARBA00035137"/>
    </source>
</evidence>
<keyword evidence="3" id="KW-0689">Ribosomal protein</keyword>
<keyword evidence="4" id="KW-0496">Mitochondrion</keyword>